<evidence type="ECO:0000313" key="1">
    <source>
        <dbReference type="EMBL" id="KKM23514.1"/>
    </source>
</evidence>
<reference evidence="1" key="1">
    <citation type="journal article" date="2015" name="Nature">
        <title>Complex archaea that bridge the gap between prokaryotes and eukaryotes.</title>
        <authorList>
            <person name="Spang A."/>
            <person name="Saw J.H."/>
            <person name="Jorgensen S.L."/>
            <person name="Zaremba-Niedzwiedzka K."/>
            <person name="Martijn J."/>
            <person name="Lind A.E."/>
            <person name="van Eijk R."/>
            <person name="Schleper C."/>
            <person name="Guy L."/>
            <person name="Ettema T.J."/>
        </authorList>
    </citation>
    <scope>NUCLEOTIDE SEQUENCE</scope>
</reference>
<feature type="non-terminal residue" evidence="1">
    <location>
        <position position="70"/>
    </location>
</feature>
<accession>A0A0F9IU55</accession>
<gene>
    <name evidence="1" type="ORF">LCGC14_1614340</name>
</gene>
<sequence>MKITEEDYQLLVAEVGPFMPPNATERQRWDALWESGVKPYSPLANGIRMYDYMNDCHIDTALKRISAMLN</sequence>
<proteinExistence type="predicted"/>
<name>A0A0F9IU55_9ZZZZ</name>
<dbReference type="EMBL" id="LAZR01013108">
    <property type="protein sequence ID" value="KKM23514.1"/>
    <property type="molecule type" value="Genomic_DNA"/>
</dbReference>
<organism evidence="1">
    <name type="scientific">marine sediment metagenome</name>
    <dbReference type="NCBI Taxonomy" id="412755"/>
    <lineage>
        <taxon>unclassified sequences</taxon>
        <taxon>metagenomes</taxon>
        <taxon>ecological metagenomes</taxon>
    </lineage>
</organism>
<protein>
    <submittedName>
        <fullName evidence="1">Uncharacterized protein</fullName>
    </submittedName>
</protein>
<dbReference type="AlphaFoldDB" id="A0A0F9IU55"/>
<comment type="caution">
    <text evidence="1">The sequence shown here is derived from an EMBL/GenBank/DDBJ whole genome shotgun (WGS) entry which is preliminary data.</text>
</comment>